<evidence type="ECO:0000256" key="1">
    <source>
        <dbReference type="ARBA" id="ARBA00004141"/>
    </source>
</evidence>
<gene>
    <name evidence="7" type="ORF">CI109_100044</name>
</gene>
<dbReference type="SUPFAM" id="SSF103473">
    <property type="entry name" value="MFS general substrate transporter"/>
    <property type="match status" value="1"/>
</dbReference>
<dbReference type="Gene3D" id="1.20.1250.20">
    <property type="entry name" value="MFS general substrate transporter like domains"/>
    <property type="match status" value="1"/>
</dbReference>
<evidence type="ECO:0000313" key="7">
    <source>
        <dbReference type="EMBL" id="WWD15622.1"/>
    </source>
</evidence>
<dbReference type="KEGG" id="ksn:43591274"/>
<keyword evidence="8" id="KW-1185">Reference proteome</keyword>
<evidence type="ECO:0000256" key="4">
    <source>
        <dbReference type="ARBA" id="ARBA00022692"/>
    </source>
</evidence>
<evidence type="ECO:0000313" key="8">
    <source>
        <dbReference type="Proteomes" id="UP000322225"/>
    </source>
</evidence>
<proteinExistence type="inferred from homology"/>
<evidence type="ECO:0000256" key="6">
    <source>
        <dbReference type="ARBA" id="ARBA00023136"/>
    </source>
</evidence>
<accession>A0A5M6BVT1</accession>
<comment type="similarity">
    <text evidence="2">Belongs to the major facilitator superfamily. Proton-dependent oligopeptide transporter (POT/PTR) (TC 2.A.17) family.</text>
</comment>
<dbReference type="PANTHER" id="PTHR11654">
    <property type="entry name" value="OLIGOPEPTIDE TRANSPORTER-RELATED"/>
    <property type="match status" value="1"/>
</dbReference>
<evidence type="ECO:0000256" key="2">
    <source>
        <dbReference type="ARBA" id="ARBA00005982"/>
    </source>
</evidence>
<evidence type="ECO:0000256" key="3">
    <source>
        <dbReference type="ARBA" id="ARBA00022448"/>
    </source>
</evidence>
<dbReference type="EMBL" id="CP144051">
    <property type="protein sequence ID" value="WWD15622.1"/>
    <property type="molecule type" value="Genomic_DNA"/>
</dbReference>
<dbReference type="GeneID" id="43591274"/>
<organism evidence="7 8">
    <name type="scientific">Kwoniella shandongensis</name>
    <dbReference type="NCBI Taxonomy" id="1734106"/>
    <lineage>
        <taxon>Eukaryota</taxon>
        <taxon>Fungi</taxon>
        <taxon>Dikarya</taxon>
        <taxon>Basidiomycota</taxon>
        <taxon>Agaricomycotina</taxon>
        <taxon>Tremellomycetes</taxon>
        <taxon>Tremellales</taxon>
        <taxon>Cryptococcaceae</taxon>
        <taxon>Kwoniella</taxon>
    </lineage>
</organism>
<dbReference type="GO" id="GO:0071916">
    <property type="term" value="F:dipeptide transmembrane transporter activity"/>
    <property type="evidence" value="ECO:0007669"/>
    <property type="project" value="UniProtKB-ARBA"/>
</dbReference>
<keyword evidence="5" id="KW-1133">Transmembrane helix</keyword>
<dbReference type="InterPro" id="IPR000109">
    <property type="entry name" value="POT_fam"/>
</dbReference>
<comment type="subcellular location">
    <subcellularLocation>
        <location evidence="1">Membrane</location>
        <topology evidence="1">Multi-pass membrane protein</topology>
    </subcellularLocation>
</comment>
<reference evidence="7" key="2">
    <citation type="submission" date="2024-01" db="EMBL/GenBank/DDBJ databases">
        <title>Comparative genomics of Cryptococcus and Kwoniella reveals pathogenesis evolution and contrasting modes of karyotype evolution via chromosome fusion or intercentromeric recombination.</title>
        <authorList>
            <person name="Coelho M.A."/>
            <person name="David-Palma M."/>
            <person name="Shea T."/>
            <person name="Bowers K."/>
            <person name="McGinley-Smith S."/>
            <person name="Mohammad A.W."/>
            <person name="Gnirke A."/>
            <person name="Yurkov A.M."/>
            <person name="Nowrousian M."/>
            <person name="Sun S."/>
            <person name="Cuomo C.A."/>
            <person name="Heitman J."/>
        </authorList>
    </citation>
    <scope>NUCLEOTIDE SEQUENCE</scope>
    <source>
        <strain evidence="7">CBS 12478</strain>
    </source>
</reference>
<keyword evidence="4" id="KW-0812">Transmembrane</keyword>
<evidence type="ECO:0000256" key="5">
    <source>
        <dbReference type="ARBA" id="ARBA00022989"/>
    </source>
</evidence>
<dbReference type="InterPro" id="IPR036259">
    <property type="entry name" value="MFS_trans_sf"/>
</dbReference>
<sequence>MTSHANPVEDFVAAPIPAAGLATGVTDTAGVTPTLHNEKSEKDGYAAGHEVSIGAAHDREYEADPTDEEIATLRKVPAPMPWAAVAMCLIEFAERASYYGSYYIFNNFINNPLPKGGSGTGAVAKGPDGYQQHAGALGLGSRDASALTNMFTFLAYVIPIFGGIIADTKWGRFKTIAVGTAIGAFSHVLLVIPAIPSVISHPNGSLAAFTISLLILAFAAGFIKPSLAPLLCDQSPVKRPTIKTLKSGERVIVDPQATVQRYLLIFYACINIGAFFALATEYAERDVGFWLAFLLPGIIYMLMPIVLVVAYKRLYKAPPQGSVVVEFGKVMKLLLANGGWRKIWRGGDEFWNKAKPSYIAATEGTVDTTKVFWDDRFVDEIRQSLSACVVFTLIPIFNLADGGIGNQMNDMSDAMIVNGVPNDLISNFNSLSIIVFTPILTFGFYPLFEKIGFPIKPMMRMCIGFLLAAVGCVVCAVVQHNIYKTSACGNFATTCDTPSDVSLWLQVPMYLLPGIGELFVNVTSYELAYTRAPARMKGLVYSMTLFTTAISSAISLALTDVITDPYLVWPWVALAAASFVTAFIFPTFFHHLDDPVRDFQDESRQAGMHQPLAIQAAEEKH</sequence>
<dbReference type="GO" id="GO:0005886">
    <property type="term" value="C:plasma membrane"/>
    <property type="evidence" value="ECO:0007669"/>
    <property type="project" value="UniProtKB-ARBA"/>
</dbReference>
<protein>
    <submittedName>
        <fullName evidence="7">Uncharacterized protein</fullName>
    </submittedName>
</protein>
<dbReference type="FunFam" id="1.20.1250.20:FF:000085">
    <property type="entry name" value="MFS peptide transporter Ptr2"/>
    <property type="match status" value="1"/>
</dbReference>
<dbReference type="Pfam" id="PF00854">
    <property type="entry name" value="PTR2"/>
    <property type="match status" value="1"/>
</dbReference>
<name>A0A5M6BVT1_9TREE</name>
<dbReference type="OrthoDB" id="8904098at2759"/>
<dbReference type="Proteomes" id="UP000322225">
    <property type="component" value="Chromosome 1"/>
</dbReference>
<dbReference type="RefSeq" id="XP_031858603.1">
    <property type="nucleotide sequence ID" value="XM_032007106.1"/>
</dbReference>
<keyword evidence="3" id="KW-0813">Transport</keyword>
<dbReference type="AlphaFoldDB" id="A0A5M6BVT1"/>
<reference evidence="7" key="1">
    <citation type="submission" date="2017-08" db="EMBL/GenBank/DDBJ databases">
        <authorList>
            <person name="Cuomo C."/>
            <person name="Billmyre B."/>
            <person name="Heitman J."/>
        </authorList>
    </citation>
    <scope>NUCLEOTIDE SEQUENCE</scope>
    <source>
        <strain evidence="7">CBS 12478</strain>
    </source>
</reference>
<keyword evidence="6" id="KW-0472">Membrane</keyword>